<dbReference type="PANTHER" id="PTHR13326">
    <property type="entry name" value="TRNA PSEUDOURIDINE SYNTHASE D"/>
    <property type="match status" value="1"/>
</dbReference>
<dbReference type="Gene3D" id="1.10.1510.30">
    <property type="match status" value="1"/>
</dbReference>
<dbReference type="InterPro" id="IPR020103">
    <property type="entry name" value="PsdUridine_synth_cat_dom_sf"/>
</dbReference>
<dbReference type="GO" id="GO:0005634">
    <property type="term" value="C:nucleus"/>
    <property type="evidence" value="ECO:0007669"/>
    <property type="project" value="TreeGrafter"/>
</dbReference>
<evidence type="ECO:0000313" key="5">
    <source>
        <dbReference type="EMBL" id="OEU20937.1"/>
    </source>
</evidence>
<sequence>MDGLRPYSTIGIEGFIDGPTHPLPSSYLSRSSSSSSSPPFISWEITGVVKDKPEDFVVREILPKNNIKIAKIVSHYNSTRNTNDKNGGENATASSTTTISSEPLTEEEIIQIYLEHVATLEHPATVLRQSLEELEARVINRIPLSHDNIVGTSSNSEGVADDSIHNTEVWIPPFRLLKEDNDNLGLKFRTNRRDFHRAISIKFPFLKTVSSIRHVSPMSTTTTKNNTTTITTKDTTDSTNTNDRVTSTNTNTSTNDEHWIKVTVEDCFDGMIEHLNAPRDDLRRLLLFRNRGFDGASTISSTLLRLRSDVSKDDRRTVHHIISLKNRNFESSMRHQGSSKQDDSSLKSIVVTWKRQALAKDARKNNKRKHNSRNDGGGSDNSKHRNNDKNLLCVLKKTQKEHLTAMQILSRILKCRQSDIGFAGIKDMQAITYQFITLRDMGQQHVERNINQLGEQNVELKIIYSNVDFALNVGDLKGNFFEIMVRNLKRIKVDQHSHPDGETDASESLEESFVECDSMHINQMVERIKKHGFINFYGEQRIGHPGSSEQVGVRGFQIGQAMLRKDYMEAIKMLMEGTRHRENDDVRRVRQAWKESNGDPSTTIKAFGNADIMPRERAVLRGLKRYPNNPLESLRFLSHQMRMFYINAYQSYIFNRVASQRIKLYGDTVIKGDIYFDTDGDHCRDSIKIVNCNEVPPVEITQVVLPLPGYDVQYPGNDIGQLYKDLLLTDNIRFEKNSVPESTAKGSYRKLIVHPGKLSADIVSSNSSSASMKLSFELPKGCYATMLLRELMVTTVIRSNC</sequence>
<evidence type="ECO:0000256" key="3">
    <source>
        <dbReference type="SAM" id="MobiDB-lite"/>
    </source>
</evidence>
<protein>
    <submittedName>
        <fullName evidence="5">Pseudouridine synthase</fullName>
    </submittedName>
</protein>
<dbReference type="InterPro" id="IPR001656">
    <property type="entry name" value="PsdUridine_synth_TruD"/>
</dbReference>
<feature type="compositionally biased region" description="Low complexity" evidence="3">
    <location>
        <begin position="219"/>
        <end position="252"/>
    </location>
</feature>
<accession>A0A1E7FS42</accession>
<dbReference type="Proteomes" id="UP000095751">
    <property type="component" value="Unassembled WGS sequence"/>
</dbReference>
<organism evidence="5 6">
    <name type="scientific">Fragilariopsis cylindrus CCMP1102</name>
    <dbReference type="NCBI Taxonomy" id="635003"/>
    <lineage>
        <taxon>Eukaryota</taxon>
        <taxon>Sar</taxon>
        <taxon>Stramenopiles</taxon>
        <taxon>Ochrophyta</taxon>
        <taxon>Bacillariophyta</taxon>
        <taxon>Bacillariophyceae</taxon>
        <taxon>Bacillariophycidae</taxon>
        <taxon>Bacillariales</taxon>
        <taxon>Bacillariaceae</taxon>
        <taxon>Fragilariopsis</taxon>
    </lineage>
</organism>
<dbReference type="GO" id="GO:0003723">
    <property type="term" value="F:RNA binding"/>
    <property type="evidence" value="ECO:0007669"/>
    <property type="project" value="InterPro"/>
</dbReference>
<dbReference type="KEGG" id="fcy:FRACYDRAFT_234568"/>
<dbReference type="InParanoid" id="A0A1E7FS42"/>
<gene>
    <name evidence="5" type="ORF">FRACYDRAFT_234568</name>
</gene>
<dbReference type="PROSITE" id="PS50984">
    <property type="entry name" value="TRUD"/>
    <property type="match status" value="1"/>
</dbReference>
<dbReference type="InterPro" id="IPR011760">
    <property type="entry name" value="PsdUridine_synth_TruD_insert"/>
</dbReference>
<comment type="similarity">
    <text evidence="1">Belongs to the pseudouridine synthase TruD family.</text>
</comment>
<keyword evidence="2" id="KW-0413">Isomerase</keyword>
<evidence type="ECO:0000259" key="4">
    <source>
        <dbReference type="PROSITE" id="PS50984"/>
    </source>
</evidence>
<reference evidence="5 6" key="1">
    <citation type="submission" date="2016-09" db="EMBL/GenBank/DDBJ databases">
        <title>Extensive genetic diversity and differential bi-allelic expression allows diatom success in the polar Southern Ocean.</title>
        <authorList>
            <consortium name="DOE Joint Genome Institute"/>
            <person name="Mock T."/>
            <person name="Otillar R.P."/>
            <person name="Strauss J."/>
            <person name="Dupont C."/>
            <person name="Frickenhaus S."/>
            <person name="Maumus F."/>
            <person name="Mcmullan M."/>
            <person name="Sanges R."/>
            <person name="Schmutz J."/>
            <person name="Toseland A."/>
            <person name="Valas R."/>
            <person name="Veluchamy A."/>
            <person name="Ward B.J."/>
            <person name="Allen A."/>
            <person name="Barry K."/>
            <person name="Falciatore A."/>
            <person name="Ferrante M."/>
            <person name="Fortunato A.E."/>
            <person name="Gloeckner G."/>
            <person name="Gruber A."/>
            <person name="Hipkin R."/>
            <person name="Janech M."/>
            <person name="Kroth P."/>
            <person name="Leese F."/>
            <person name="Lindquist E."/>
            <person name="Lyon B.R."/>
            <person name="Martin J."/>
            <person name="Mayer C."/>
            <person name="Parker M."/>
            <person name="Quesneville H."/>
            <person name="Raymond J."/>
            <person name="Uhlig C."/>
            <person name="Valentin K.U."/>
            <person name="Worden A.Z."/>
            <person name="Armbrust E.V."/>
            <person name="Bowler C."/>
            <person name="Green B."/>
            <person name="Moulton V."/>
            <person name="Van Oosterhout C."/>
            <person name="Grigoriev I."/>
        </authorList>
    </citation>
    <scope>NUCLEOTIDE SEQUENCE [LARGE SCALE GENOMIC DNA]</scope>
    <source>
        <strain evidence="5 6">CCMP1102</strain>
    </source>
</reference>
<dbReference type="AlphaFoldDB" id="A0A1E7FS42"/>
<keyword evidence="6" id="KW-1185">Reference proteome</keyword>
<proteinExistence type="inferred from homology"/>
<dbReference type="PIRSF" id="PIRSF037016">
    <property type="entry name" value="Pseudouridin_synth_euk_prd"/>
    <property type="match status" value="1"/>
</dbReference>
<name>A0A1E7FS42_9STRA</name>
<feature type="region of interest" description="Disordered" evidence="3">
    <location>
        <begin position="78"/>
        <end position="101"/>
    </location>
</feature>
<dbReference type="OrthoDB" id="447290at2759"/>
<dbReference type="Pfam" id="PF01142">
    <property type="entry name" value="TruD"/>
    <property type="match status" value="1"/>
</dbReference>
<evidence type="ECO:0000256" key="1">
    <source>
        <dbReference type="ARBA" id="ARBA00007953"/>
    </source>
</evidence>
<feature type="region of interest" description="Disordered" evidence="3">
    <location>
        <begin position="218"/>
        <end position="252"/>
    </location>
</feature>
<feature type="region of interest" description="Disordered" evidence="3">
    <location>
        <begin position="358"/>
        <end position="388"/>
    </location>
</feature>
<feature type="domain" description="TRUD" evidence="4">
    <location>
        <begin position="532"/>
        <end position="754"/>
    </location>
</feature>
<feature type="compositionally biased region" description="Low complexity" evidence="3">
    <location>
        <begin position="91"/>
        <end position="101"/>
    </location>
</feature>
<evidence type="ECO:0000256" key="2">
    <source>
        <dbReference type="ARBA" id="ARBA00023235"/>
    </source>
</evidence>
<dbReference type="InterPro" id="IPR042214">
    <property type="entry name" value="TruD_catalytic"/>
</dbReference>
<dbReference type="GO" id="GO:0009982">
    <property type="term" value="F:pseudouridine synthase activity"/>
    <property type="evidence" value="ECO:0007669"/>
    <property type="project" value="InterPro"/>
</dbReference>
<dbReference type="Gene3D" id="3.30.2350.20">
    <property type="entry name" value="TruD, catalytic domain"/>
    <property type="match status" value="1"/>
</dbReference>
<dbReference type="PANTHER" id="PTHR13326:SF21">
    <property type="entry name" value="PSEUDOURIDYLATE SYNTHASE PUS7L"/>
    <property type="match status" value="1"/>
</dbReference>
<dbReference type="SUPFAM" id="SSF55120">
    <property type="entry name" value="Pseudouridine synthase"/>
    <property type="match status" value="1"/>
</dbReference>
<dbReference type="CDD" id="cd02576">
    <property type="entry name" value="PseudoU_synth_ScPUS7"/>
    <property type="match status" value="1"/>
</dbReference>
<dbReference type="GO" id="GO:0001522">
    <property type="term" value="P:pseudouridine synthesis"/>
    <property type="evidence" value="ECO:0007669"/>
    <property type="project" value="InterPro"/>
</dbReference>
<evidence type="ECO:0000313" key="6">
    <source>
        <dbReference type="Proteomes" id="UP000095751"/>
    </source>
</evidence>
<dbReference type="EMBL" id="KV784354">
    <property type="protein sequence ID" value="OEU20937.1"/>
    <property type="molecule type" value="Genomic_DNA"/>
</dbReference>
<dbReference type="Gene3D" id="3.30.70.3160">
    <property type="match status" value="1"/>
</dbReference>